<evidence type="ECO:0000313" key="2">
    <source>
        <dbReference type="EMBL" id="TGL90018.1"/>
    </source>
</evidence>
<protein>
    <recommendedName>
        <fullName evidence="4">Outer membrane protein beta-barrel domain-containing protein</fullName>
    </recommendedName>
</protein>
<gene>
    <name evidence="2" type="ORF">EHQ83_00190</name>
</gene>
<organism evidence="2 3">
    <name type="scientific">Leptospira yasudae</name>
    <dbReference type="NCBI Taxonomy" id="2202201"/>
    <lineage>
        <taxon>Bacteria</taxon>
        <taxon>Pseudomonadati</taxon>
        <taxon>Spirochaetota</taxon>
        <taxon>Spirochaetia</taxon>
        <taxon>Leptospirales</taxon>
        <taxon>Leptospiraceae</taxon>
        <taxon>Leptospira</taxon>
    </lineage>
</organism>
<feature type="chain" id="PRO_5044426020" description="Outer membrane protein beta-barrel domain-containing protein" evidence="1">
    <location>
        <begin position="27"/>
        <end position="322"/>
    </location>
</feature>
<dbReference type="AlphaFoldDB" id="A0A6N4QBR4"/>
<dbReference type="RefSeq" id="WP_135571982.1">
    <property type="nucleotide sequence ID" value="NZ_RQGK01000072.1"/>
</dbReference>
<evidence type="ECO:0000313" key="3">
    <source>
        <dbReference type="Proteomes" id="UP000297613"/>
    </source>
</evidence>
<reference evidence="2 3" key="1">
    <citation type="journal article" date="2019" name="PLoS Negl. Trop. Dis.">
        <title>Revisiting the worldwide diversity of Leptospira species in the environment.</title>
        <authorList>
            <person name="Vincent A.T."/>
            <person name="Schiettekatte O."/>
            <person name="Bourhy P."/>
            <person name="Veyrier F.J."/>
            <person name="Picardeau M."/>
        </authorList>
    </citation>
    <scope>NUCLEOTIDE SEQUENCE [LARGE SCALE GENOMIC DNA]</scope>
    <source>
        <strain evidence="2 3">201702445</strain>
    </source>
</reference>
<feature type="signal peptide" evidence="1">
    <location>
        <begin position="1"/>
        <end position="26"/>
    </location>
</feature>
<sequence>MRYKNSIGRITAFFPGLCCLYLSLHAGNIAADTILLKDGRALENVKTSLREDHVLAEDETGKTEKIDLKTVEKILVAEVKRPEPPPPKEELKNIKKFYFSIGLSEWNAKVTDNPSVSRGYNLLDFFTTVINIDPYFEKKYTVDVRTISVSGEYRKTKNLGFSLGLEQSSFSFPDRSLSPFFGILSSANLNSLPEYQDLAGLANFVFWIDPHFGDFKRDRQAGSPFRIETLSLLPSVKYYVPVSDSLFWFVQTGFGIGKSYQSGIYSGSVLQTVLFAGTGLQWESDSYFLNANVQYRQTELNASARSYRFSEPAFAINVGFKL</sequence>
<evidence type="ECO:0000256" key="1">
    <source>
        <dbReference type="SAM" id="SignalP"/>
    </source>
</evidence>
<name>A0A6N4QBR4_9LEPT</name>
<proteinExistence type="predicted"/>
<keyword evidence="1" id="KW-0732">Signal</keyword>
<accession>A0A6N4QBR4</accession>
<evidence type="ECO:0008006" key="4">
    <source>
        <dbReference type="Google" id="ProtNLM"/>
    </source>
</evidence>
<comment type="caution">
    <text evidence="2">The sequence shown here is derived from an EMBL/GenBank/DDBJ whole genome shotgun (WGS) entry which is preliminary data.</text>
</comment>
<dbReference type="Proteomes" id="UP000297613">
    <property type="component" value="Unassembled WGS sequence"/>
</dbReference>
<dbReference type="EMBL" id="RQGM01000003">
    <property type="protein sequence ID" value="TGL90018.1"/>
    <property type="molecule type" value="Genomic_DNA"/>
</dbReference>